<keyword evidence="1" id="KW-0436">Ligase</keyword>
<dbReference type="GO" id="GO:0005524">
    <property type="term" value="F:ATP binding"/>
    <property type="evidence" value="ECO:0007669"/>
    <property type="project" value="UniProtKB-UniRule"/>
</dbReference>
<dbReference type="PIRSF" id="PIRSF001554">
    <property type="entry name" value="SucCS_beta"/>
    <property type="match status" value="1"/>
</dbReference>
<feature type="domain" description="ATP-grasp" evidence="4">
    <location>
        <begin position="9"/>
        <end position="218"/>
    </location>
</feature>
<dbReference type="GO" id="GO:0046872">
    <property type="term" value="F:metal ion binding"/>
    <property type="evidence" value="ECO:0007669"/>
    <property type="project" value="InterPro"/>
</dbReference>
<keyword evidence="3" id="KW-0067">ATP-binding</keyword>
<dbReference type="PANTHER" id="PTHR11815:SF10">
    <property type="entry name" value="SUCCINATE--COA LIGASE [GDP-FORMING] SUBUNIT BETA, MITOCHONDRIAL"/>
    <property type="match status" value="1"/>
</dbReference>
<evidence type="ECO:0000259" key="4">
    <source>
        <dbReference type="PROSITE" id="PS50975"/>
    </source>
</evidence>
<dbReference type="InterPro" id="IPR016102">
    <property type="entry name" value="Succinyl-CoA_synth-like"/>
</dbReference>
<dbReference type="InterPro" id="IPR013815">
    <property type="entry name" value="ATP_grasp_subdomain_1"/>
</dbReference>
<comment type="caution">
    <text evidence="5">The sequence shown here is derived from an EMBL/GenBank/DDBJ whole genome shotgun (WGS) entry which is preliminary data.</text>
</comment>
<dbReference type="Gene3D" id="3.40.50.261">
    <property type="entry name" value="Succinyl-CoA synthetase domains"/>
    <property type="match status" value="1"/>
</dbReference>
<proteinExistence type="predicted"/>
<name>A0A2T1M154_9CHRO</name>
<dbReference type="InterPro" id="IPR005809">
    <property type="entry name" value="Succ_CoA_ligase-like_bsu"/>
</dbReference>
<dbReference type="Gene3D" id="3.30.1490.20">
    <property type="entry name" value="ATP-grasp fold, A domain"/>
    <property type="match status" value="1"/>
</dbReference>
<evidence type="ECO:0000256" key="3">
    <source>
        <dbReference type="PROSITE-ProRule" id="PRU00409"/>
    </source>
</evidence>
<dbReference type="AlphaFoldDB" id="A0A2T1M154"/>
<evidence type="ECO:0000256" key="2">
    <source>
        <dbReference type="ARBA" id="ARBA00022741"/>
    </source>
</evidence>
<protein>
    <submittedName>
        <fullName evidence="5">ATPase</fullName>
    </submittedName>
</protein>
<dbReference type="GO" id="GO:0042709">
    <property type="term" value="C:succinate-CoA ligase complex"/>
    <property type="evidence" value="ECO:0007669"/>
    <property type="project" value="TreeGrafter"/>
</dbReference>
<dbReference type="SUPFAM" id="SSF56059">
    <property type="entry name" value="Glutathione synthetase ATP-binding domain-like"/>
    <property type="match status" value="1"/>
</dbReference>
<dbReference type="InterPro" id="IPR013650">
    <property type="entry name" value="ATP-grasp_succ-CoA_synth-type"/>
</dbReference>
<dbReference type="PANTHER" id="PTHR11815">
    <property type="entry name" value="SUCCINYL-COA SYNTHETASE BETA CHAIN"/>
    <property type="match status" value="1"/>
</dbReference>
<dbReference type="EMBL" id="PXOH01000004">
    <property type="protein sequence ID" value="PSF38411.1"/>
    <property type="molecule type" value="Genomic_DNA"/>
</dbReference>
<keyword evidence="6" id="KW-1185">Reference proteome</keyword>
<evidence type="ECO:0000313" key="5">
    <source>
        <dbReference type="EMBL" id="PSF38411.1"/>
    </source>
</evidence>
<dbReference type="InterPro" id="IPR011761">
    <property type="entry name" value="ATP-grasp"/>
</dbReference>
<evidence type="ECO:0000313" key="6">
    <source>
        <dbReference type="Proteomes" id="UP000239001"/>
    </source>
</evidence>
<dbReference type="GO" id="GO:0006104">
    <property type="term" value="P:succinyl-CoA metabolic process"/>
    <property type="evidence" value="ECO:0007669"/>
    <property type="project" value="TreeGrafter"/>
</dbReference>
<dbReference type="GO" id="GO:0004775">
    <property type="term" value="F:succinate-CoA ligase (ADP-forming) activity"/>
    <property type="evidence" value="ECO:0007669"/>
    <property type="project" value="TreeGrafter"/>
</dbReference>
<dbReference type="Pfam" id="PF08442">
    <property type="entry name" value="ATP-grasp_2"/>
    <property type="match status" value="1"/>
</dbReference>
<sequence>MELLEYQAKELFNQVGIPILPSQAIANPSQLKRLQIPYPVVLKSQVRAGGRGKAGGVRFAENTIDAIAAAHAIFSLPIGGEFPEVLLAEARYSAKEEFFLAVVLDYQLQKPVLLGSIKGGIDVETLLQNTHKVIIDDQFSPFHARKLAVKMGLQGTLLQSVSVILEKMYDLFVTKDLNVIEINPLGISADGQVMALDGKITINDQALSRHPDVLKLIAIKDNSSTQTSDLTWLFPKPKSGNIAIICNSFGLALNTWDLLIQEQGKPSCCLILNENNLHFSFEEQLKLGLKTIFKNSDIKVILVNILGSSFIGQIVTQTLAHQFSGLHKDELRNPGEDRTLRGTKIAALTQERTSKSNPSQTNRNPQLVLYLMDESDRTIYQEKLMLLGIHWQESSDEAVNQAIANAKK</sequence>
<dbReference type="Proteomes" id="UP000239001">
    <property type="component" value="Unassembled WGS sequence"/>
</dbReference>
<dbReference type="GO" id="GO:0006099">
    <property type="term" value="P:tricarboxylic acid cycle"/>
    <property type="evidence" value="ECO:0007669"/>
    <property type="project" value="InterPro"/>
</dbReference>
<dbReference type="GO" id="GO:0005829">
    <property type="term" value="C:cytosol"/>
    <property type="evidence" value="ECO:0007669"/>
    <property type="project" value="TreeGrafter"/>
</dbReference>
<organism evidence="5 6">
    <name type="scientific">Aphanothece hegewaldii CCALA 016</name>
    <dbReference type="NCBI Taxonomy" id="2107694"/>
    <lineage>
        <taxon>Bacteria</taxon>
        <taxon>Bacillati</taxon>
        <taxon>Cyanobacteriota</taxon>
        <taxon>Cyanophyceae</taxon>
        <taxon>Oscillatoriophycideae</taxon>
        <taxon>Chroococcales</taxon>
        <taxon>Aphanothecaceae</taxon>
        <taxon>Aphanothece</taxon>
    </lineage>
</organism>
<dbReference type="SUPFAM" id="SSF52210">
    <property type="entry name" value="Succinyl-CoA synthetase domains"/>
    <property type="match status" value="1"/>
</dbReference>
<keyword evidence="2 3" id="KW-0547">Nucleotide-binding</keyword>
<evidence type="ECO:0000256" key="1">
    <source>
        <dbReference type="ARBA" id="ARBA00022598"/>
    </source>
</evidence>
<gene>
    <name evidence="5" type="ORF">C7H19_05340</name>
</gene>
<reference evidence="5 6" key="1">
    <citation type="submission" date="2018-03" db="EMBL/GenBank/DDBJ databases">
        <title>The ancient ancestry and fast evolution of plastids.</title>
        <authorList>
            <person name="Moore K.R."/>
            <person name="Magnabosco C."/>
            <person name="Momper L."/>
            <person name="Gold D.A."/>
            <person name="Bosak T."/>
            <person name="Fournier G.P."/>
        </authorList>
    </citation>
    <scope>NUCLEOTIDE SEQUENCE [LARGE SCALE GENOMIC DNA]</scope>
    <source>
        <strain evidence="5 6">CCALA 016</strain>
    </source>
</reference>
<reference evidence="5 6" key="2">
    <citation type="submission" date="2018-03" db="EMBL/GenBank/DDBJ databases">
        <authorList>
            <person name="Keele B.F."/>
        </authorList>
    </citation>
    <scope>NUCLEOTIDE SEQUENCE [LARGE SCALE GENOMIC DNA]</scope>
    <source>
        <strain evidence="5 6">CCALA 016</strain>
    </source>
</reference>
<dbReference type="OrthoDB" id="9802602at2"/>
<dbReference type="PROSITE" id="PS50975">
    <property type="entry name" value="ATP_GRASP"/>
    <property type="match status" value="1"/>
</dbReference>
<dbReference type="Gene3D" id="3.30.470.20">
    <property type="entry name" value="ATP-grasp fold, B domain"/>
    <property type="match status" value="1"/>
</dbReference>
<dbReference type="RefSeq" id="WP_106455854.1">
    <property type="nucleotide sequence ID" value="NZ_PXOH01000004.1"/>
</dbReference>
<accession>A0A2T1M154</accession>